<accession>A0A2G8JIJ1</accession>
<evidence type="ECO:0000313" key="16">
    <source>
        <dbReference type="EMBL" id="PIK35560.1"/>
    </source>
</evidence>
<evidence type="ECO:0000256" key="13">
    <source>
        <dbReference type="ARBA" id="ARBA00047377"/>
    </source>
</evidence>
<dbReference type="GO" id="GO:0005524">
    <property type="term" value="F:ATP binding"/>
    <property type="evidence" value="ECO:0007669"/>
    <property type="project" value="UniProtKB-KW"/>
</dbReference>
<dbReference type="OrthoDB" id="2104723at2759"/>
<dbReference type="InterPro" id="IPR004625">
    <property type="entry name" value="PyrdxlKinase"/>
</dbReference>
<evidence type="ECO:0000259" key="15">
    <source>
        <dbReference type="Pfam" id="PF08543"/>
    </source>
</evidence>
<comment type="pathway">
    <text evidence="2">Cofactor metabolism; pyridoxal 5'-phosphate salvage; pyridoxine 5'-phosphate from pyridoxine: step 1/1.</text>
</comment>
<dbReference type="GO" id="GO:0005829">
    <property type="term" value="C:cytosol"/>
    <property type="evidence" value="ECO:0007669"/>
    <property type="project" value="TreeGrafter"/>
</dbReference>
<organism evidence="16 17">
    <name type="scientific">Stichopus japonicus</name>
    <name type="common">Sea cucumber</name>
    <dbReference type="NCBI Taxonomy" id="307972"/>
    <lineage>
        <taxon>Eukaryota</taxon>
        <taxon>Metazoa</taxon>
        <taxon>Echinodermata</taxon>
        <taxon>Eleutherozoa</taxon>
        <taxon>Echinozoa</taxon>
        <taxon>Holothuroidea</taxon>
        <taxon>Aspidochirotacea</taxon>
        <taxon>Aspidochirotida</taxon>
        <taxon>Stichopodidae</taxon>
        <taxon>Apostichopus</taxon>
    </lineage>
</organism>
<dbReference type="Pfam" id="PF08543">
    <property type="entry name" value="Phos_pyr_kin"/>
    <property type="match status" value="1"/>
</dbReference>
<dbReference type="Gene3D" id="3.40.1190.20">
    <property type="match status" value="1"/>
</dbReference>
<keyword evidence="8" id="KW-0547">Nucleotide-binding</keyword>
<proteinExistence type="inferred from homology"/>
<keyword evidence="10" id="KW-0067">ATP-binding</keyword>
<evidence type="ECO:0000256" key="1">
    <source>
        <dbReference type="ARBA" id="ARBA00004750"/>
    </source>
</evidence>
<dbReference type="InterPro" id="IPR029056">
    <property type="entry name" value="Ribokinase-like"/>
</dbReference>
<evidence type="ECO:0000256" key="4">
    <source>
        <dbReference type="ARBA" id="ARBA00008805"/>
    </source>
</evidence>
<evidence type="ECO:0000256" key="11">
    <source>
        <dbReference type="ARBA" id="ARBA00032808"/>
    </source>
</evidence>
<comment type="caution">
    <text evidence="16">The sequence shown here is derived from an EMBL/GenBank/DDBJ whole genome shotgun (WGS) entry which is preliminary data.</text>
</comment>
<evidence type="ECO:0000256" key="9">
    <source>
        <dbReference type="ARBA" id="ARBA00022777"/>
    </source>
</evidence>
<dbReference type="NCBIfam" id="TIGR00687">
    <property type="entry name" value="pyridox_kin"/>
    <property type="match status" value="1"/>
</dbReference>
<evidence type="ECO:0000256" key="3">
    <source>
        <dbReference type="ARBA" id="ARBA00005210"/>
    </source>
</evidence>
<gene>
    <name evidence="16" type="ORF">BSL78_27615</name>
</gene>
<evidence type="ECO:0000256" key="10">
    <source>
        <dbReference type="ARBA" id="ARBA00022840"/>
    </source>
</evidence>
<dbReference type="SUPFAM" id="SSF53613">
    <property type="entry name" value="Ribokinase-like"/>
    <property type="match status" value="1"/>
</dbReference>
<protein>
    <recommendedName>
        <fullName evidence="6">Pyridoxal kinase</fullName>
        <ecNumber evidence="5">2.7.1.35</ecNumber>
    </recommendedName>
    <alternativeName>
        <fullName evidence="11">Pyridoxine kinase</fullName>
    </alternativeName>
</protein>
<evidence type="ECO:0000256" key="14">
    <source>
        <dbReference type="ARBA" id="ARBA00048524"/>
    </source>
</evidence>
<dbReference type="GO" id="GO:0008478">
    <property type="term" value="F:pyridoxal kinase activity"/>
    <property type="evidence" value="ECO:0007669"/>
    <property type="project" value="UniProtKB-EC"/>
</dbReference>
<comment type="similarity">
    <text evidence="4">Belongs to the pyridoxine kinase family.</text>
</comment>
<evidence type="ECO:0000256" key="2">
    <source>
        <dbReference type="ARBA" id="ARBA00004835"/>
    </source>
</evidence>
<evidence type="ECO:0000313" key="17">
    <source>
        <dbReference type="Proteomes" id="UP000230750"/>
    </source>
</evidence>
<dbReference type="InterPro" id="IPR013749">
    <property type="entry name" value="PM/HMP-P_kinase-1"/>
</dbReference>
<sequence length="301" mass="33353">MAYCDRRVLSIQSHVVSGYVGNKAATFPMQVLGYEVDCINSVQLSNHTQYKHFSGQVLDAEQLKDLFAGLVNNDIHKYSHVLTGYVGSPSFLLEVVKVVEELRAKNPNIIFVCDPVMGDNGRFYVPKENLAIYRDQLLKMADIITPNQFEAEQMSGIKITNEEEGLKALKILHNFGPKTVIISSFDCGDKLETLASTMKDGKPSGFKVEISKLKSSFVGSGDLFTALILVWLHKHPGNLQLAVEKTVSTMQTVLQNTQKAAEAVADQDAKFAVARLELRLIDSIRDIQEGKVTVTATEIKF</sequence>
<keyword evidence="9 16" id="KW-0418">Kinase</keyword>
<dbReference type="UniPathway" id="UPA01068">
    <property type="reaction ID" value="UER00298"/>
</dbReference>
<dbReference type="GO" id="GO:0009443">
    <property type="term" value="P:pyridoxal 5'-phosphate salvage"/>
    <property type="evidence" value="ECO:0007669"/>
    <property type="project" value="InterPro"/>
</dbReference>
<comment type="pathway">
    <text evidence="1">Cofactor metabolism; pyridoxal 5'-phosphate salvage; pyridoxamine 5'-phosphate from pyridoxamine: step 1/1.</text>
</comment>
<evidence type="ECO:0000256" key="6">
    <source>
        <dbReference type="ARBA" id="ARBA00018134"/>
    </source>
</evidence>
<name>A0A2G8JIJ1_STIJA</name>
<evidence type="ECO:0000256" key="5">
    <source>
        <dbReference type="ARBA" id="ARBA00012104"/>
    </source>
</evidence>
<comment type="catalytic activity">
    <reaction evidence="13">
        <text>pyridoxal + ATP = pyridoxal 5'-phosphate + ADP + H(+)</text>
        <dbReference type="Rhea" id="RHEA:10224"/>
        <dbReference type="ChEBI" id="CHEBI:15378"/>
        <dbReference type="ChEBI" id="CHEBI:17310"/>
        <dbReference type="ChEBI" id="CHEBI:30616"/>
        <dbReference type="ChEBI" id="CHEBI:456216"/>
        <dbReference type="ChEBI" id="CHEBI:597326"/>
        <dbReference type="EC" id="2.7.1.35"/>
    </reaction>
    <physiologicalReaction direction="left-to-right" evidence="13">
        <dbReference type="Rhea" id="RHEA:10225"/>
    </physiologicalReaction>
</comment>
<comment type="catalytic activity">
    <reaction evidence="12">
        <text>pyridoxamine + ATP = pyridoxamine 5'-phosphate + ADP + H(+)</text>
        <dbReference type="Rhea" id="RHEA:25104"/>
        <dbReference type="ChEBI" id="CHEBI:15378"/>
        <dbReference type="ChEBI" id="CHEBI:30616"/>
        <dbReference type="ChEBI" id="CHEBI:57761"/>
        <dbReference type="ChEBI" id="CHEBI:58451"/>
        <dbReference type="ChEBI" id="CHEBI:456216"/>
        <dbReference type="EC" id="2.7.1.35"/>
    </reaction>
    <physiologicalReaction direction="left-to-right" evidence="12">
        <dbReference type="Rhea" id="RHEA:25105"/>
    </physiologicalReaction>
</comment>
<dbReference type="EC" id="2.7.1.35" evidence="5"/>
<dbReference type="AlphaFoldDB" id="A0A2G8JIJ1"/>
<dbReference type="Proteomes" id="UP000230750">
    <property type="component" value="Unassembled WGS sequence"/>
</dbReference>
<comment type="pathway">
    <text evidence="3">Cofactor metabolism; pyridoxal 5'-phosphate salvage; pyridoxal 5'-phosphate from pyridoxal: step 1/1.</text>
</comment>
<dbReference type="CDD" id="cd01173">
    <property type="entry name" value="pyridoxal_pyridoxamine_kinase"/>
    <property type="match status" value="1"/>
</dbReference>
<dbReference type="EMBL" id="MRZV01001873">
    <property type="protein sequence ID" value="PIK35560.1"/>
    <property type="molecule type" value="Genomic_DNA"/>
</dbReference>
<evidence type="ECO:0000256" key="8">
    <source>
        <dbReference type="ARBA" id="ARBA00022741"/>
    </source>
</evidence>
<evidence type="ECO:0000256" key="12">
    <source>
        <dbReference type="ARBA" id="ARBA00047310"/>
    </source>
</evidence>
<comment type="catalytic activity">
    <reaction evidence="14">
        <text>pyridoxine + ATP = pyridoxine 5'-phosphate + ADP + H(+)</text>
        <dbReference type="Rhea" id="RHEA:25108"/>
        <dbReference type="ChEBI" id="CHEBI:15378"/>
        <dbReference type="ChEBI" id="CHEBI:16709"/>
        <dbReference type="ChEBI" id="CHEBI:30616"/>
        <dbReference type="ChEBI" id="CHEBI:58589"/>
        <dbReference type="ChEBI" id="CHEBI:456216"/>
        <dbReference type="EC" id="2.7.1.35"/>
    </reaction>
    <physiologicalReaction direction="left-to-right" evidence="14">
        <dbReference type="Rhea" id="RHEA:25109"/>
    </physiologicalReaction>
</comment>
<dbReference type="STRING" id="307972.A0A2G8JIJ1"/>
<evidence type="ECO:0000256" key="7">
    <source>
        <dbReference type="ARBA" id="ARBA00022679"/>
    </source>
</evidence>
<keyword evidence="7" id="KW-0808">Transferase</keyword>
<feature type="domain" description="Pyridoxamine kinase/Phosphomethylpyrimidine kinase" evidence="15">
    <location>
        <begin position="38"/>
        <end position="258"/>
    </location>
</feature>
<dbReference type="PANTHER" id="PTHR10534">
    <property type="entry name" value="PYRIDOXAL KINASE"/>
    <property type="match status" value="1"/>
</dbReference>
<reference evidence="16 17" key="1">
    <citation type="journal article" date="2017" name="PLoS Biol.">
        <title>The sea cucumber genome provides insights into morphological evolution and visceral regeneration.</title>
        <authorList>
            <person name="Zhang X."/>
            <person name="Sun L."/>
            <person name="Yuan J."/>
            <person name="Sun Y."/>
            <person name="Gao Y."/>
            <person name="Zhang L."/>
            <person name="Li S."/>
            <person name="Dai H."/>
            <person name="Hamel J.F."/>
            <person name="Liu C."/>
            <person name="Yu Y."/>
            <person name="Liu S."/>
            <person name="Lin W."/>
            <person name="Guo K."/>
            <person name="Jin S."/>
            <person name="Xu P."/>
            <person name="Storey K.B."/>
            <person name="Huan P."/>
            <person name="Zhang T."/>
            <person name="Zhou Y."/>
            <person name="Zhang J."/>
            <person name="Lin C."/>
            <person name="Li X."/>
            <person name="Xing L."/>
            <person name="Huo D."/>
            <person name="Sun M."/>
            <person name="Wang L."/>
            <person name="Mercier A."/>
            <person name="Li F."/>
            <person name="Yang H."/>
            <person name="Xiang J."/>
        </authorList>
    </citation>
    <scope>NUCLEOTIDE SEQUENCE [LARGE SCALE GENOMIC DNA]</scope>
    <source>
        <strain evidence="16">Shaxun</strain>
        <tissue evidence="16">Muscle</tissue>
    </source>
</reference>
<keyword evidence="17" id="KW-1185">Reference proteome</keyword>
<dbReference type="PANTHER" id="PTHR10534:SF2">
    <property type="entry name" value="PYRIDOXAL KINASE"/>
    <property type="match status" value="1"/>
</dbReference>